<proteinExistence type="inferred from homology"/>
<evidence type="ECO:0000256" key="6">
    <source>
        <dbReference type="ARBA" id="ARBA00022840"/>
    </source>
</evidence>
<dbReference type="CDD" id="cd03216">
    <property type="entry name" value="ABC_Carb_Monos_I"/>
    <property type="match status" value="1"/>
</dbReference>
<evidence type="ECO:0000256" key="3">
    <source>
        <dbReference type="ARBA" id="ARBA00022597"/>
    </source>
</evidence>
<dbReference type="Gene3D" id="3.40.50.300">
    <property type="entry name" value="P-loop containing nucleotide triphosphate hydrolases"/>
    <property type="match status" value="2"/>
</dbReference>
<keyword evidence="2" id="KW-0813">Transport</keyword>
<keyword evidence="9" id="KW-1185">Reference proteome</keyword>
<dbReference type="InterPro" id="IPR027417">
    <property type="entry name" value="P-loop_NTPase"/>
</dbReference>
<dbReference type="SMART" id="SM00382">
    <property type="entry name" value="AAA"/>
    <property type="match status" value="2"/>
</dbReference>
<feature type="domain" description="ABC transporter" evidence="7">
    <location>
        <begin position="267"/>
        <end position="511"/>
    </location>
</feature>
<dbReference type="PROSITE" id="PS50893">
    <property type="entry name" value="ABC_TRANSPORTER_2"/>
    <property type="match status" value="2"/>
</dbReference>
<name>A0A1U9Z8N9_9HYPH</name>
<dbReference type="InterPro" id="IPR003593">
    <property type="entry name" value="AAA+_ATPase"/>
</dbReference>
<dbReference type="GO" id="GO:0005524">
    <property type="term" value="F:ATP binding"/>
    <property type="evidence" value="ECO:0007669"/>
    <property type="project" value="UniProtKB-KW"/>
</dbReference>
<dbReference type="eggNOG" id="COG1129">
    <property type="taxonomic scope" value="Bacteria"/>
</dbReference>
<dbReference type="KEGG" id="mmed:Mame_04724"/>
<dbReference type="RefSeq" id="WP_018064032.1">
    <property type="nucleotide sequence ID" value="NZ_AQWH01000005.1"/>
</dbReference>
<evidence type="ECO:0000256" key="4">
    <source>
        <dbReference type="ARBA" id="ARBA00022737"/>
    </source>
</evidence>
<dbReference type="AlphaFoldDB" id="A0A1U9Z8N9"/>
<dbReference type="Proteomes" id="UP000191135">
    <property type="component" value="Plasmid pMM593"/>
</dbReference>
<dbReference type="InterPro" id="IPR003439">
    <property type="entry name" value="ABC_transporter-like_ATP-bd"/>
</dbReference>
<dbReference type="SUPFAM" id="SSF52540">
    <property type="entry name" value="P-loop containing nucleoside triphosphate hydrolases"/>
    <property type="match status" value="2"/>
</dbReference>
<keyword evidence="3" id="KW-0762">Sugar transport</keyword>
<organism evidence="8 9">
    <name type="scientific">Martelella mediterranea DSM 17316</name>
    <dbReference type="NCBI Taxonomy" id="1122214"/>
    <lineage>
        <taxon>Bacteria</taxon>
        <taxon>Pseudomonadati</taxon>
        <taxon>Pseudomonadota</taxon>
        <taxon>Alphaproteobacteria</taxon>
        <taxon>Hyphomicrobiales</taxon>
        <taxon>Aurantimonadaceae</taxon>
        <taxon>Martelella</taxon>
    </lineage>
</organism>
<keyword evidence="4" id="KW-0677">Repeat</keyword>
<dbReference type="PANTHER" id="PTHR43790:SF9">
    <property type="entry name" value="GALACTOFURANOSE TRANSPORTER ATP-BINDING PROTEIN YTFR"/>
    <property type="match status" value="1"/>
</dbReference>
<comment type="similarity">
    <text evidence="1">Belongs to the ABC transporter superfamily.</text>
</comment>
<dbReference type="PROSITE" id="PS00211">
    <property type="entry name" value="ABC_TRANSPORTER_1"/>
    <property type="match status" value="1"/>
</dbReference>
<sequence length="515" mass="54225">MNPETGHKPEGGGGNAAPRIRLTGISKSFGPVKVLEDVSLSLAPGEVIGLLGENGAGKSTMMNIVSGGLKPDTGEILYDGAEVRFSSFAEGIEAGIAFVHQELSVVGALSVAENLFLGRMPRNAIGLVDRDKMRREAQGMLDAVGAGGIDAARLAGNLRAGEQQLVEIARAAARDPRLLILDEPTSSLTPHEVEGFLDFVRRARDAGTAIIFITHRLDEAMSICDRLLVLRNGCVVSDRRPAETTKDRIIADMTGKTALFSHADRAITSTKIALELSGVSVPGVLEDVSFSVRKGEIFGLFGLVGAGRTELLETICGARRKAAGAITLDGAPLAPRNPAEALQRGIALVPEGRKTAGILPQHSVRRNASASSLRSFARLGVVSGGREAGAVADELSALSVRMEHDGRPITTLSGGNQQKVIFARALLSGPTLLLLDEPTHGVDVGAKAEIYDIIRAAADEGLTVIVASSELPEITGLCDRVGVLSKGRLAGVLARDEMDEAEILRLAFSEHERET</sequence>
<feature type="domain" description="ABC transporter" evidence="7">
    <location>
        <begin position="20"/>
        <end position="257"/>
    </location>
</feature>
<dbReference type="PANTHER" id="PTHR43790">
    <property type="entry name" value="CARBOHYDRATE TRANSPORT ATP-BINDING PROTEIN MG119-RELATED"/>
    <property type="match status" value="1"/>
</dbReference>
<evidence type="ECO:0000259" key="7">
    <source>
        <dbReference type="PROSITE" id="PS50893"/>
    </source>
</evidence>
<evidence type="ECO:0000256" key="2">
    <source>
        <dbReference type="ARBA" id="ARBA00022448"/>
    </source>
</evidence>
<keyword evidence="6 8" id="KW-0067">ATP-binding</keyword>
<dbReference type="InterPro" id="IPR050107">
    <property type="entry name" value="ABC_carbohydrate_import_ATPase"/>
</dbReference>
<gene>
    <name evidence="8" type="primary">mglA_12</name>
    <name evidence="8" type="ORF">Mame_04724</name>
</gene>
<keyword evidence="5" id="KW-0547">Nucleotide-binding</keyword>
<dbReference type="EC" id="3.6.3.17" evidence="8"/>
<dbReference type="Pfam" id="PF00005">
    <property type="entry name" value="ABC_tran"/>
    <property type="match status" value="2"/>
</dbReference>
<accession>A0A1U9Z8N9</accession>
<reference evidence="8 9" key="1">
    <citation type="submission" date="2017-03" db="EMBL/GenBank/DDBJ databases">
        <title>Foreign affairs: Plasmid Transfer between Roseobacters and Rhizobia.</title>
        <authorList>
            <person name="Bartling P."/>
            <person name="Bunk B."/>
            <person name="Overmann J."/>
            <person name="Brinkmann H."/>
            <person name="Petersen J."/>
        </authorList>
    </citation>
    <scope>NUCLEOTIDE SEQUENCE [LARGE SCALE GENOMIC DNA]</scope>
    <source>
        <strain evidence="8 9">MACL11</strain>
        <plasmid evidence="9">Plasmid pmm593</plasmid>
    </source>
</reference>
<keyword evidence="8" id="KW-0378">Hydrolase</keyword>
<protein>
    <submittedName>
        <fullName evidence="8">Galactose/methyl galactoside import ATP-binding protein MglA</fullName>
        <ecNumber evidence="8">3.6.3.17</ecNumber>
    </submittedName>
</protein>
<dbReference type="CDD" id="cd03215">
    <property type="entry name" value="ABC_Carb_Monos_II"/>
    <property type="match status" value="1"/>
</dbReference>
<dbReference type="EMBL" id="CP020331">
    <property type="protein sequence ID" value="AQZ54016.1"/>
    <property type="molecule type" value="Genomic_DNA"/>
</dbReference>
<evidence type="ECO:0000256" key="1">
    <source>
        <dbReference type="ARBA" id="ARBA00005417"/>
    </source>
</evidence>
<dbReference type="InterPro" id="IPR017871">
    <property type="entry name" value="ABC_transporter-like_CS"/>
</dbReference>
<geneLocation type="plasmid" evidence="9">
    <name>pmm593</name>
</geneLocation>
<dbReference type="OrthoDB" id="9805029at2"/>
<evidence type="ECO:0000313" key="8">
    <source>
        <dbReference type="EMBL" id="AQZ54016.1"/>
    </source>
</evidence>
<dbReference type="GO" id="GO:0016887">
    <property type="term" value="F:ATP hydrolysis activity"/>
    <property type="evidence" value="ECO:0007669"/>
    <property type="project" value="InterPro"/>
</dbReference>
<evidence type="ECO:0000256" key="5">
    <source>
        <dbReference type="ARBA" id="ARBA00022741"/>
    </source>
</evidence>
<evidence type="ECO:0000313" key="9">
    <source>
        <dbReference type="Proteomes" id="UP000191135"/>
    </source>
</evidence>
<keyword evidence="8" id="KW-0614">Plasmid</keyword>